<keyword evidence="2 4" id="KW-0560">Oxidoreductase</keyword>
<dbReference type="PANTHER" id="PTHR43658:SF8">
    <property type="entry name" value="17-BETA-HYDROXYSTEROID DEHYDROGENASE 14-RELATED"/>
    <property type="match status" value="1"/>
</dbReference>
<name>A0A378I3N7_9GAMM</name>
<dbReference type="OrthoDB" id="9794138at2"/>
<dbReference type="Proteomes" id="UP000254968">
    <property type="component" value="Unassembled WGS sequence"/>
</dbReference>
<dbReference type="InterPro" id="IPR020904">
    <property type="entry name" value="Sc_DH/Rdtase_CS"/>
</dbReference>
<evidence type="ECO:0000313" key="5">
    <source>
        <dbReference type="Proteomes" id="UP000254968"/>
    </source>
</evidence>
<protein>
    <submittedName>
        <fullName evidence="4">3-oxoacyl-ACP reductase</fullName>
        <ecNumber evidence="4">1.1.1.35</ecNumber>
        <ecNumber evidence="4">1.1.1.395</ecNumber>
    </submittedName>
</protein>
<dbReference type="PROSITE" id="PS00061">
    <property type="entry name" value="ADH_SHORT"/>
    <property type="match status" value="1"/>
</dbReference>
<dbReference type="EC" id="1.1.1.35" evidence="4"/>
<dbReference type="EMBL" id="UGNV01000001">
    <property type="protein sequence ID" value="STX29306.1"/>
    <property type="molecule type" value="Genomic_DNA"/>
</dbReference>
<evidence type="ECO:0000256" key="2">
    <source>
        <dbReference type="ARBA" id="ARBA00023002"/>
    </source>
</evidence>
<gene>
    <name evidence="4" type="primary">baiA1</name>
    <name evidence="4" type="ORF">NCTC13315_01845</name>
</gene>
<dbReference type="InterPro" id="IPR002347">
    <property type="entry name" value="SDR_fam"/>
</dbReference>
<accession>A0A378I3N7</accession>
<reference evidence="4 5" key="1">
    <citation type="submission" date="2018-06" db="EMBL/GenBank/DDBJ databases">
        <authorList>
            <consortium name="Pathogen Informatics"/>
            <person name="Doyle S."/>
        </authorList>
    </citation>
    <scope>NUCLEOTIDE SEQUENCE [LARGE SCALE GENOMIC DNA]</scope>
    <source>
        <strain evidence="4 5">NCTC13315</strain>
    </source>
</reference>
<dbReference type="InterPro" id="IPR036291">
    <property type="entry name" value="NAD(P)-bd_dom_sf"/>
</dbReference>
<dbReference type="Gene3D" id="3.40.50.720">
    <property type="entry name" value="NAD(P)-binding Rossmann-like Domain"/>
    <property type="match status" value="1"/>
</dbReference>
<dbReference type="EC" id="1.1.1.395" evidence="4"/>
<dbReference type="Pfam" id="PF00106">
    <property type="entry name" value="adh_short"/>
    <property type="match status" value="1"/>
</dbReference>
<dbReference type="SUPFAM" id="SSF51735">
    <property type="entry name" value="NAD(P)-binding Rossmann-fold domains"/>
    <property type="match status" value="1"/>
</dbReference>
<keyword evidence="5" id="KW-1185">Reference proteome</keyword>
<comment type="similarity">
    <text evidence="1 3">Belongs to the short-chain dehydrogenases/reductases (SDR) family.</text>
</comment>
<dbReference type="FunFam" id="3.40.50.720:FF:000173">
    <property type="entry name" value="3-oxoacyl-[acyl-carrier protein] reductase"/>
    <property type="match status" value="1"/>
</dbReference>
<dbReference type="PRINTS" id="PR00080">
    <property type="entry name" value="SDRFAMILY"/>
</dbReference>
<dbReference type="RefSeq" id="WP_115302986.1">
    <property type="nucleotide sequence ID" value="NZ_CAAAHO010000007.1"/>
</dbReference>
<evidence type="ECO:0000256" key="3">
    <source>
        <dbReference type="RuleBase" id="RU000363"/>
    </source>
</evidence>
<dbReference type="GO" id="GO:0033792">
    <property type="term" value="F:3alpha-hydroxy bile acid-CoA-ester 3-dehydrogenase activity"/>
    <property type="evidence" value="ECO:0007669"/>
    <property type="project" value="UniProtKB-EC"/>
</dbReference>
<evidence type="ECO:0000313" key="4">
    <source>
        <dbReference type="EMBL" id="STX29306.1"/>
    </source>
</evidence>
<sequence length="252" mass="26651">MNLDNQIAVVTGGASGMGKACASELSARGARVVVWDKDIRALANDEENIIAISCDVSSDEAVMAAMQETKEKAGIPRICINCAGIAPAKRMVGKEGAMPLAAFKQVIDINLVGTFNVMRLVAEAMTHLEIDAATKERGVIINTASIAAFEGQIGQLAYSASKGGVVAMTLPAARELAQHAIRVNTIAPGLIATPLLLNMPKEVQDNLAATVTFPKRLGRPEEFAALVIHLIENQLINGEVIRLDGALRMQAK</sequence>
<dbReference type="PRINTS" id="PR00081">
    <property type="entry name" value="GDHRDH"/>
</dbReference>
<dbReference type="GO" id="GO:0003857">
    <property type="term" value="F:(3S)-3-hydroxyacyl-CoA dehydrogenase (NAD+) activity"/>
    <property type="evidence" value="ECO:0007669"/>
    <property type="project" value="UniProtKB-EC"/>
</dbReference>
<dbReference type="PANTHER" id="PTHR43658">
    <property type="entry name" value="SHORT-CHAIN DEHYDROGENASE/REDUCTASE"/>
    <property type="match status" value="1"/>
</dbReference>
<organism evidence="4 5">
    <name type="scientific">Legionella beliardensis</name>
    <dbReference type="NCBI Taxonomy" id="91822"/>
    <lineage>
        <taxon>Bacteria</taxon>
        <taxon>Pseudomonadati</taxon>
        <taxon>Pseudomonadota</taxon>
        <taxon>Gammaproteobacteria</taxon>
        <taxon>Legionellales</taxon>
        <taxon>Legionellaceae</taxon>
        <taxon>Legionella</taxon>
    </lineage>
</organism>
<proteinExistence type="inferred from homology"/>
<dbReference type="AlphaFoldDB" id="A0A378I3N7"/>
<evidence type="ECO:0000256" key="1">
    <source>
        <dbReference type="ARBA" id="ARBA00006484"/>
    </source>
</evidence>